<feature type="compositionally biased region" description="Pro residues" evidence="8">
    <location>
        <begin position="86"/>
        <end position="98"/>
    </location>
</feature>
<accession>A0A919CZL8</accession>
<dbReference type="AlphaFoldDB" id="A0A919CZL8"/>
<dbReference type="RefSeq" id="WP_189947904.1">
    <property type="nucleotide sequence ID" value="NZ_BMVG01000001.1"/>
</dbReference>
<evidence type="ECO:0000256" key="1">
    <source>
        <dbReference type="ARBA" id="ARBA00004167"/>
    </source>
</evidence>
<keyword evidence="2" id="KW-0813">Transport</keyword>
<keyword evidence="6" id="KW-0811">Translocation</keyword>
<evidence type="ECO:0000256" key="4">
    <source>
        <dbReference type="ARBA" id="ARBA00022927"/>
    </source>
</evidence>
<feature type="compositionally biased region" description="Low complexity" evidence="8">
    <location>
        <begin position="148"/>
        <end position="172"/>
    </location>
</feature>
<dbReference type="Pfam" id="PF02416">
    <property type="entry name" value="TatA_B_E"/>
    <property type="match status" value="1"/>
</dbReference>
<evidence type="ECO:0000256" key="6">
    <source>
        <dbReference type="ARBA" id="ARBA00023010"/>
    </source>
</evidence>
<keyword evidence="7 9" id="KW-0472">Membrane</keyword>
<reference evidence="10" key="2">
    <citation type="submission" date="2020-09" db="EMBL/GenBank/DDBJ databases">
        <authorList>
            <person name="Sun Q."/>
            <person name="Ohkuma M."/>
        </authorList>
    </citation>
    <scope>NUCLEOTIDE SEQUENCE</scope>
    <source>
        <strain evidence="10">JCM 4714</strain>
    </source>
</reference>
<evidence type="ECO:0000256" key="5">
    <source>
        <dbReference type="ARBA" id="ARBA00022989"/>
    </source>
</evidence>
<reference evidence="10" key="1">
    <citation type="journal article" date="2014" name="Int. J. Syst. Evol. Microbiol.">
        <title>Complete genome sequence of Corynebacterium casei LMG S-19264T (=DSM 44701T), isolated from a smear-ripened cheese.</title>
        <authorList>
            <consortium name="US DOE Joint Genome Institute (JGI-PGF)"/>
            <person name="Walter F."/>
            <person name="Albersmeier A."/>
            <person name="Kalinowski J."/>
            <person name="Ruckert C."/>
        </authorList>
    </citation>
    <scope>NUCLEOTIDE SEQUENCE</scope>
    <source>
        <strain evidence="10">JCM 4714</strain>
    </source>
</reference>
<feature type="transmembrane region" description="Helical" evidence="9">
    <location>
        <begin position="6"/>
        <end position="22"/>
    </location>
</feature>
<organism evidence="10 11">
    <name type="scientific">Streptomyces alanosinicus</name>
    <dbReference type="NCBI Taxonomy" id="68171"/>
    <lineage>
        <taxon>Bacteria</taxon>
        <taxon>Bacillati</taxon>
        <taxon>Actinomycetota</taxon>
        <taxon>Actinomycetes</taxon>
        <taxon>Kitasatosporales</taxon>
        <taxon>Streptomycetaceae</taxon>
        <taxon>Streptomyces</taxon>
    </lineage>
</organism>
<keyword evidence="5 9" id="KW-1133">Transmembrane helix</keyword>
<feature type="region of interest" description="Disordered" evidence="8">
    <location>
        <begin position="79"/>
        <end position="107"/>
    </location>
</feature>
<keyword evidence="11" id="KW-1185">Reference proteome</keyword>
<evidence type="ECO:0000256" key="2">
    <source>
        <dbReference type="ARBA" id="ARBA00022448"/>
    </source>
</evidence>
<gene>
    <name evidence="10" type="ORF">GCM10010339_04190</name>
</gene>
<name>A0A919CZL8_9ACTN</name>
<comment type="subcellular location">
    <subcellularLocation>
        <location evidence="1">Membrane</location>
        <topology evidence="1">Single-pass membrane protein</topology>
    </subcellularLocation>
</comment>
<keyword evidence="3 9" id="KW-0812">Transmembrane</keyword>
<dbReference type="Proteomes" id="UP000655443">
    <property type="component" value="Unassembled WGS sequence"/>
</dbReference>
<evidence type="ECO:0000313" key="10">
    <source>
        <dbReference type="EMBL" id="GHD98153.1"/>
    </source>
</evidence>
<keyword evidence="4" id="KW-0653">Protein transport</keyword>
<evidence type="ECO:0000313" key="11">
    <source>
        <dbReference type="Proteomes" id="UP000655443"/>
    </source>
</evidence>
<evidence type="ECO:0000256" key="3">
    <source>
        <dbReference type="ARBA" id="ARBA00022692"/>
    </source>
</evidence>
<sequence>MVFNLSPFTLVALALIAMFLYGPDRLPKAVGEAARGLRRLRTLLRGATDGVRRELGPEYEDLRLRDLHPRAFVAKHLLADDRPWDPPEPQWQPGPKPAGWPEHVPFPSAAEMGMAEGTDAFSAPIPHERIPPPEPGPSAQAAPHGPVEEASPAVAVGAAASRASAAEAPAPDSGGGVRMHDR</sequence>
<evidence type="ECO:0000256" key="7">
    <source>
        <dbReference type="ARBA" id="ARBA00023136"/>
    </source>
</evidence>
<proteinExistence type="predicted"/>
<feature type="region of interest" description="Disordered" evidence="8">
    <location>
        <begin position="121"/>
        <end position="182"/>
    </location>
</feature>
<evidence type="ECO:0000256" key="8">
    <source>
        <dbReference type="SAM" id="MobiDB-lite"/>
    </source>
</evidence>
<protein>
    <recommendedName>
        <fullName evidence="12">Sec-independent protein translocase protein TatB</fullName>
    </recommendedName>
</protein>
<dbReference type="EMBL" id="BMVG01000001">
    <property type="protein sequence ID" value="GHD98153.1"/>
    <property type="molecule type" value="Genomic_DNA"/>
</dbReference>
<evidence type="ECO:0000256" key="9">
    <source>
        <dbReference type="SAM" id="Phobius"/>
    </source>
</evidence>
<comment type="caution">
    <text evidence="10">The sequence shown here is derived from an EMBL/GenBank/DDBJ whole genome shotgun (WGS) entry which is preliminary data.</text>
</comment>
<dbReference type="InterPro" id="IPR003369">
    <property type="entry name" value="TatA/B/E"/>
</dbReference>
<feature type="compositionally biased region" description="Gly residues" evidence="8">
    <location>
        <begin position="173"/>
        <end position="182"/>
    </location>
</feature>
<evidence type="ECO:0008006" key="12">
    <source>
        <dbReference type="Google" id="ProtNLM"/>
    </source>
</evidence>